<reference evidence="1" key="2">
    <citation type="submission" date="2025-08" db="UniProtKB">
        <authorList>
            <consortium name="Ensembl"/>
        </authorList>
    </citation>
    <scope>IDENTIFICATION</scope>
</reference>
<dbReference type="HOGENOM" id="CLU_2711176_0_0_1"/>
<reference evidence="2" key="1">
    <citation type="submission" date="2003-08" db="EMBL/GenBank/DDBJ databases">
        <authorList>
            <person name="Birren B."/>
            <person name="Nusbaum C."/>
            <person name="Abebe A."/>
            <person name="Abouelleil A."/>
            <person name="Adekoya E."/>
            <person name="Ait-zahra M."/>
            <person name="Allen N."/>
            <person name="Allen T."/>
            <person name="An P."/>
            <person name="Anderson M."/>
            <person name="Anderson S."/>
            <person name="Arachchi H."/>
            <person name="Armbruster J."/>
            <person name="Bachantsang P."/>
            <person name="Baldwin J."/>
            <person name="Barry A."/>
            <person name="Bayul T."/>
            <person name="Blitshsteyn B."/>
            <person name="Bloom T."/>
            <person name="Blye J."/>
            <person name="Boguslavskiy L."/>
            <person name="Borowsky M."/>
            <person name="Boukhgalter B."/>
            <person name="Brunache A."/>
            <person name="Butler J."/>
            <person name="Calixte N."/>
            <person name="Calvo S."/>
            <person name="Camarata J."/>
            <person name="Campo K."/>
            <person name="Chang J."/>
            <person name="Cheshatsang Y."/>
            <person name="Citroen M."/>
            <person name="Collymore A."/>
            <person name="Considine T."/>
            <person name="Cook A."/>
            <person name="Cooke P."/>
            <person name="Corum B."/>
            <person name="Cuomo C."/>
            <person name="David R."/>
            <person name="Dawoe T."/>
            <person name="Degray S."/>
            <person name="Dodge S."/>
            <person name="Dooley K."/>
            <person name="Dorje P."/>
            <person name="Dorjee K."/>
            <person name="Dorris L."/>
            <person name="Duffey N."/>
            <person name="Dupes A."/>
            <person name="Elkins T."/>
            <person name="Engels R."/>
            <person name="Erickson J."/>
            <person name="Farina A."/>
            <person name="Faro S."/>
            <person name="Ferreira P."/>
            <person name="Fischer H."/>
            <person name="Fitzgerald M."/>
            <person name="Foley K."/>
            <person name="Gage D."/>
            <person name="Galagan J."/>
            <person name="Gearin G."/>
            <person name="Gnerre S."/>
            <person name="Gnirke A."/>
            <person name="Goyette A."/>
            <person name="Graham J."/>
            <person name="Grandbois E."/>
            <person name="Gyaltsen K."/>
            <person name="Hafez N."/>
            <person name="Hagopian D."/>
            <person name="Hagos B."/>
            <person name="Hall J."/>
            <person name="Hatcher B."/>
            <person name="Heller A."/>
            <person name="Higgins H."/>
            <person name="Honan T."/>
            <person name="Horn A."/>
            <person name="Houde N."/>
            <person name="Hughes L."/>
            <person name="Hulme W."/>
            <person name="Husby E."/>
            <person name="Iliev I."/>
            <person name="Jaffe D."/>
            <person name="Jones C."/>
            <person name="Kamal M."/>
            <person name="Kamat A."/>
            <person name="Kamvysselis M."/>
            <person name="Karlsson E."/>
            <person name="Kells C."/>
            <person name="Kieu A."/>
            <person name="Kisner P."/>
            <person name="Kodira C."/>
            <person name="Kulbokas E."/>
            <person name="Labutti K."/>
            <person name="Lama D."/>
            <person name="Landers T."/>
            <person name="Leger J."/>
            <person name="Levine S."/>
            <person name="Lewis D."/>
            <person name="Lewis T."/>
            <person name="Lindblad-toh K."/>
            <person name="Liu X."/>
            <person name="Lokyitsang T."/>
            <person name="Lokyitsang Y."/>
            <person name="Lucien O."/>
            <person name="Lui A."/>
            <person name="Ma L.J."/>
            <person name="Mabbitt R."/>
            <person name="Macdonald J."/>
            <person name="Maclean C."/>
            <person name="Major J."/>
            <person name="Manning J."/>
            <person name="Marabella R."/>
            <person name="Maru K."/>
            <person name="Matthews C."/>
            <person name="Mauceli E."/>
            <person name="Mccarthy M."/>
            <person name="Mcdonough S."/>
            <person name="Mcghee T."/>
            <person name="Meldrim J."/>
            <person name="Meneus L."/>
            <person name="Mesirov J."/>
            <person name="Mihalev A."/>
            <person name="Mihova T."/>
            <person name="Mikkelsen T."/>
            <person name="Mlenga V."/>
            <person name="Moru K."/>
            <person name="Mozes J."/>
            <person name="Mulrain L."/>
            <person name="Munson G."/>
            <person name="Naylor J."/>
            <person name="Newes C."/>
            <person name="Nguyen C."/>
            <person name="Nguyen N."/>
            <person name="Nguyen T."/>
            <person name="Nicol R."/>
            <person name="Nielsen C."/>
            <person name="Nizzari M."/>
            <person name="Norbu C."/>
            <person name="Norbu N."/>
            <person name="O'donnell P."/>
            <person name="Okoawo O."/>
            <person name="O'leary S."/>
            <person name="Omotosho B."/>
            <person name="O'neill K."/>
            <person name="Osman S."/>
            <person name="Parker S."/>
            <person name="Perrin D."/>
            <person name="Phunkhang P."/>
            <person name="Piqani B."/>
            <person name="Purcell S."/>
            <person name="Rachupka T."/>
            <person name="Ramasamy U."/>
            <person name="Rameau R."/>
            <person name="Ray V."/>
            <person name="Raymond C."/>
            <person name="Retta R."/>
            <person name="Richardson S."/>
            <person name="Rise C."/>
            <person name="Rodriguez J."/>
            <person name="Rogers J."/>
            <person name="Rogov P."/>
            <person name="Rutman M."/>
            <person name="Schupbach R."/>
            <person name="Seaman C."/>
            <person name="Settipalli S."/>
            <person name="Sharpe T."/>
            <person name="Sheridan J."/>
            <person name="Sherpa N."/>
            <person name="Shi J."/>
            <person name="Smirnov S."/>
            <person name="Smith C."/>
            <person name="Sougnez C."/>
            <person name="Spencer B."/>
            <person name="Stalker J."/>
            <person name="Stange-thomann N."/>
            <person name="Stavropoulos S."/>
            <person name="Stetson K."/>
            <person name="Stone C."/>
            <person name="Stone S."/>
            <person name="Stubbs M."/>
            <person name="Talamas J."/>
            <person name="Tchuinga P."/>
            <person name="Tenzing P."/>
            <person name="Tesfaye S."/>
            <person name="Theodore J."/>
            <person name="Thoulutsang Y."/>
            <person name="Topham K."/>
            <person name="Towey S."/>
            <person name="Tsamla T."/>
            <person name="Tsomo N."/>
            <person name="Vallee D."/>
            <person name="Vassiliev H."/>
            <person name="Venkataraman V."/>
            <person name="Vinson J."/>
            <person name="Vo A."/>
            <person name="Wade C."/>
            <person name="Wang S."/>
            <person name="Wangchuk T."/>
            <person name="Wangdi T."/>
            <person name="Whittaker C."/>
            <person name="Wilkinson J."/>
            <person name="Wu Y."/>
            <person name="Wyman D."/>
            <person name="Yadav S."/>
            <person name="Yang S."/>
            <person name="Yang X."/>
            <person name="Yeager S."/>
            <person name="Yee E."/>
            <person name="Young G."/>
            <person name="Zainoun J."/>
            <person name="Zembeck L."/>
            <person name="Zimmer A."/>
            <person name="Zody M."/>
            <person name="Lander E."/>
        </authorList>
    </citation>
    <scope>NUCLEOTIDE SEQUENCE [LARGE SCALE GENOMIC DNA]</scope>
</reference>
<sequence>MIQFAGVTISNGDEIISDFNYANDDYCPANTESDYEDCNDEQTRIGFPNCTVGDSVLPDFTQSSQMYDDGGNY</sequence>
<evidence type="ECO:0000313" key="1">
    <source>
        <dbReference type="Ensembl" id="ENSCSAVP00000005472.1"/>
    </source>
</evidence>
<protein>
    <submittedName>
        <fullName evidence="1">Uncharacterized protein</fullName>
    </submittedName>
</protein>
<accession>H2YJH3</accession>
<evidence type="ECO:0000313" key="2">
    <source>
        <dbReference type="Proteomes" id="UP000007875"/>
    </source>
</evidence>
<keyword evidence="2" id="KW-1185">Reference proteome</keyword>
<dbReference type="Ensembl" id="ENSCSAVT00000005544.1">
    <property type="protein sequence ID" value="ENSCSAVP00000005472.1"/>
    <property type="gene ID" value="ENSCSAVG00000003268.1"/>
</dbReference>
<dbReference type="AlphaFoldDB" id="H2YJH3"/>
<dbReference type="InParanoid" id="H2YJH3"/>
<proteinExistence type="predicted"/>
<reference evidence="1" key="3">
    <citation type="submission" date="2025-09" db="UniProtKB">
        <authorList>
            <consortium name="Ensembl"/>
        </authorList>
    </citation>
    <scope>IDENTIFICATION</scope>
</reference>
<name>H2YJH3_CIOSA</name>
<organism evidence="1 2">
    <name type="scientific">Ciona savignyi</name>
    <name type="common">Pacific transparent sea squirt</name>
    <dbReference type="NCBI Taxonomy" id="51511"/>
    <lineage>
        <taxon>Eukaryota</taxon>
        <taxon>Metazoa</taxon>
        <taxon>Chordata</taxon>
        <taxon>Tunicata</taxon>
        <taxon>Ascidiacea</taxon>
        <taxon>Phlebobranchia</taxon>
        <taxon>Cionidae</taxon>
        <taxon>Ciona</taxon>
    </lineage>
</organism>
<dbReference type="Proteomes" id="UP000007875">
    <property type="component" value="Unassembled WGS sequence"/>
</dbReference>